<reference evidence="1 4" key="2">
    <citation type="journal article" date="2022" name="Front. Microbiol.">
        <title>Commensal bacteria contribute to the growth of multidrug-resistant Avibacterium paragallinarum in chickens.</title>
        <authorList>
            <person name="Zhu J."/>
            <person name="Chen Y."/>
            <person name="Wu Y."/>
            <person name="Wang Y."/>
            <person name="Zhu K."/>
        </authorList>
    </citation>
    <scope>NUCLEOTIDE SEQUENCE [LARGE SCALE GENOMIC DNA]</scope>
    <source>
        <strain evidence="1 4">AV25</strain>
    </source>
</reference>
<keyword evidence="4" id="KW-1185">Reference proteome</keyword>
<name>A0AAE5WGU8_AVIPA</name>
<evidence type="ECO:0000313" key="4">
    <source>
        <dbReference type="Proteomes" id="UP001347884"/>
    </source>
</evidence>
<evidence type="ECO:0000313" key="2">
    <source>
        <dbReference type="EMBL" id="PXZ38881.1"/>
    </source>
</evidence>
<reference evidence="2 3" key="1">
    <citation type="submission" date="2018-06" db="EMBL/GenBank/DDBJ databases">
        <authorList>
            <person name="Teymurazov M."/>
            <person name="Kislichkina A."/>
            <person name="Abaymova A."/>
            <person name="Mukhina T."/>
            <person name="Mayskaya N."/>
            <person name="Svetoch E."/>
            <person name="Bogun A."/>
        </authorList>
    </citation>
    <scope>NUCLEOTIDE SEQUENCE [LARGE SCALE GENOMIC DNA]</scope>
    <source>
        <strain evidence="2 3">SCPM-O-B-8406</strain>
    </source>
</reference>
<accession>A0AAE5WGU8</accession>
<gene>
    <name evidence="2" type="ORF">DM482_06755</name>
    <name evidence="1" type="ORF">M5S13_09880</name>
</gene>
<proteinExistence type="predicted"/>
<comment type="caution">
    <text evidence="2">The sequence shown here is derived from an EMBL/GenBank/DDBJ whole genome shotgun (WGS) entry which is preliminary data.</text>
</comment>
<reference evidence="1" key="3">
    <citation type="submission" date="2022-05" db="EMBL/GenBank/DDBJ databases">
        <authorList>
            <person name="Chen Y."/>
            <person name="Zhu J."/>
            <person name="Zhu K."/>
        </authorList>
    </citation>
    <scope>NUCLEOTIDE SEQUENCE</scope>
    <source>
        <strain evidence="1">AV25</strain>
    </source>
</reference>
<dbReference type="Proteomes" id="UP000247594">
    <property type="component" value="Unassembled WGS sequence"/>
</dbReference>
<evidence type="ECO:0000313" key="1">
    <source>
        <dbReference type="EMBL" id="MEE6042185.1"/>
    </source>
</evidence>
<dbReference type="AlphaFoldDB" id="A0AAE5WGU8"/>
<dbReference type="RefSeq" id="WP_110479398.1">
    <property type="nucleotide sequence ID" value="NZ_CP081939.1"/>
</dbReference>
<protein>
    <submittedName>
        <fullName evidence="2">Stability protein StbD</fullName>
    </submittedName>
</protein>
<dbReference type="EMBL" id="QJPJ01000009">
    <property type="protein sequence ID" value="PXZ38881.1"/>
    <property type="molecule type" value="Genomic_DNA"/>
</dbReference>
<organism evidence="2 3">
    <name type="scientific">Avibacterium paragallinarum</name>
    <name type="common">Haemophilus gallinarum</name>
    <dbReference type="NCBI Taxonomy" id="728"/>
    <lineage>
        <taxon>Bacteria</taxon>
        <taxon>Pseudomonadati</taxon>
        <taxon>Pseudomonadota</taxon>
        <taxon>Gammaproteobacteria</taxon>
        <taxon>Pasteurellales</taxon>
        <taxon>Pasteurellaceae</taxon>
        <taxon>Avibacterium</taxon>
    </lineage>
</organism>
<sequence length="86" mass="9604">MAIQQILTRHTASISDLKKNPMGIVSEGTEQEGAIAILNRNEPVFYCVNPRLFAVIQEILEDKELGELATQRLATLDPVEVRLDDL</sequence>
<dbReference type="Proteomes" id="UP001347884">
    <property type="component" value="Unassembled WGS sequence"/>
</dbReference>
<dbReference type="EMBL" id="JAMDKF010000024">
    <property type="protein sequence ID" value="MEE6042185.1"/>
    <property type="molecule type" value="Genomic_DNA"/>
</dbReference>
<evidence type="ECO:0000313" key="3">
    <source>
        <dbReference type="Proteomes" id="UP000247594"/>
    </source>
</evidence>